<organism evidence="3 4">
    <name type="scientific">Caloranaerobacter azorensis H53214</name>
    <dbReference type="NCBI Taxonomy" id="1156417"/>
    <lineage>
        <taxon>Bacteria</taxon>
        <taxon>Bacillati</taxon>
        <taxon>Bacillota</taxon>
        <taxon>Tissierellia</taxon>
        <taxon>Tissierellales</taxon>
        <taxon>Thermohalobacteraceae</taxon>
        <taxon>Caloranaerobacter</taxon>
    </lineage>
</organism>
<dbReference type="Gene3D" id="3.60.21.10">
    <property type="match status" value="1"/>
</dbReference>
<dbReference type="Proteomes" id="UP000029622">
    <property type="component" value="Unassembled WGS sequence"/>
</dbReference>
<proteinExistence type="predicted"/>
<sequence>MKIRCIHTGDIHIGIEFKNASFDREYAYKRRMEIWETFNKIIDRARETKADILLIAGDLFEEDYCNLGDIKRINLRFNDIKDTKVVISTGNHDILGKKSLYRLIEWAENVYIFDTGKINKIEFKDLNTVVWGLSWDKKEIRENLLKDFSIDNKELINILLIHGDVLNKNSEYLPLDKEFLKKLGFDYIALGHIHKPQIIDNALYYCGSPEPLDFGETGEHGIIEGFISKENVDMKFIPFSKRNFIIKTLEIKETMSLAEIMEKIVDIDDRESRKKNMYRVILKGIRDRYITIDLYEIKENLKDEFFYLEIIDKTNPDYDIDRIYRENKDNIIGYFIESMKREGLENKIVKEALYLGLEALLDEKVKI</sequence>
<dbReference type="InterPro" id="IPR050535">
    <property type="entry name" value="DNA_Repair-Maintenance_Comp"/>
</dbReference>
<gene>
    <name evidence="3" type="ORF">Y919_09915</name>
</gene>
<dbReference type="Pfam" id="PF00149">
    <property type="entry name" value="Metallophos"/>
    <property type="match status" value="1"/>
</dbReference>
<dbReference type="EMBL" id="AZTB01000059">
    <property type="protein sequence ID" value="KGG79778.1"/>
    <property type="molecule type" value="Genomic_DNA"/>
</dbReference>
<keyword evidence="3" id="KW-0269">Exonuclease</keyword>
<dbReference type="InterPro" id="IPR004843">
    <property type="entry name" value="Calcineurin-like_PHP"/>
</dbReference>
<dbReference type="STRING" id="1156417.Y919_09915"/>
<accession>A0A096BGB1</accession>
<protein>
    <submittedName>
        <fullName evidence="3">Exonuclease SbcD</fullName>
    </submittedName>
</protein>
<dbReference type="GO" id="GO:0004527">
    <property type="term" value="F:exonuclease activity"/>
    <property type="evidence" value="ECO:0007669"/>
    <property type="project" value="UniProtKB-KW"/>
</dbReference>
<dbReference type="SUPFAM" id="SSF56300">
    <property type="entry name" value="Metallo-dependent phosphatases"/>
    <property type="match status" value="1"/>
</dbReference>
<comment type="caution">
    <text evidence="3">The sequence shown here is derived from an EMBL/GenBank/DDBJ whole genome shotgun (WGS) entry which is preliminary data.</text>
</comment>
<reference evidence="3 4" key="1">
    <citation type="submission" date="2013-12" db="EMBL/GenBank/DDBJ databases">
        <title>Draft genome sequence of Caloranaerobacter sp. H53214.</title>
        <authorList>
            <person name="Jiang L.J."/>
            <person name="Shao Z.Z."/>
            <person name="Long M.N."/>
        </authorList>
    </citation>
    <scope>NUCLEOTIDE SEQUENCE [LARGE SCALE GENOMIC DNA]</scope>
    <source>
        <strain evidence="3 4">H53214</strain>
    </source>
</reference>
<dbReference type="InterPro" id="IPR029052">
    <property type="entry name" value="Metallo-depent_PP-like"/>
</dbReference>
<feature type="domain" description="Calcineurin-like phosphoesterase" evidence="2">
    <location>
        <begin position="4"/>
        <end position="196"/>
    </location>
</feature>
<evidence type="ECO:0000259" key="2">
    <source>
        <dbReference type="Pfam" id="PF00149"/>
    </source>
</evidence>
<dbReference type="AlphaFoldDB" id="A0A096BGB1"/>
<keyword evidence="3" id="KW-0540">Nuclease</keyword>
<dbReference type="PANTHER" id="PTHR30337">
    <property type="entry name" value="COMPONENT OF ATP-DEPENDENT DSDNA EXONUCLEASE"/>
    <property type="match status" value="1"/>
</dbReference>
<evidence type="ECO:0000313" key="4">
    <source>
        <dbReference type="Proteomes" id="UP000029622"/>
    </source>
</evidence>
<evidence type="ECO:0000256" key="1">
    <source>
        <dbReference type="ARBA" id="ARBA00022801"/>
    </source>
</evidence>
<name>A0A096BGB1_9FIRM</name>
<evidence type="ECO:0000313" key="3">
    <source>
        <dbReference type="EMBL" id="KGG79778.1"/>
    </source>
</evidence>
<dbReference type="InterPro" id="IPR041796">
    <property type="entry name" value="Mre11_N"/>
</dbReference>
<dbReference type="RefSeq" id="WP_035164343.1">
    <property type="nucleotide sequence ID" value="NZ_AZTB01000059.1"/>
</dbReference>
<dbReference type="CDD" id="cd00840">
    <property type="entry name" value="MPP_Mre11_N"/>
    <property type="match status" value="1"/>
</dbReference>
<keyword evidence="1" id="KW-0378">Hydrolase</keyword>